<reference evidence="2" key="1">
    <citation type="journal article" date="2020" name="Int. J. Syst. Evol. Microbiol.">
        <title>Aquipluma nitroreducens gen. nov. sp. nov., a novel facultatively anaerobic bacterium isolated from a freshwater lake.</title>
        <authorList>
            <person name="Watanabe M."/>
            <person name="Kojima H."/>
            <person name="Fukui M."/>
        </authorList>
    </citation>
    <scope>NUCLEOTIDE SEQUENCE</scope>
    <source>
        <strain evidence="2">MeG22</strain>
    </source>
</reference>
<proteinExistence type="predicted"/>
<dbReference type="Pfam" id="PF13391">
    <property type="entry name" value="HNH_2"/>
    <property type="match status" value="1"/>
</dbReference>
<dbReference type="KEGG" id="anf:AQPE_3572"/>
<evidence type="ECO:0000313" key="2">
    <source>
        <dbReference type="EMBL" id="BBE19387.1"/>
    </source>
</evidence>
<accession>A0A5K7SD52</accession>
<protein>
    <submittedName>
        <fullName evidence="2">Bll0881 protein</fullName>
    </submittedName>
</protein>
<dbReference type="InterPro" id="IPR003615">
    <property type="entry name" value="HNH_nuc"/>
</dbReference>
<sequence>MEDLKSLKIRMSVFDWLNSLLPQYPDSVFPTKVLANDFYFNNEQVVLSGQQGIWKPKQMQYPITIKSRAESIYDDEFISDSRIKYRYKGNNPNDWVNVGLRECMRNKVPLIYMHEVSKGKYLLNWPVFIVEDDIQNLSFIVEADAKSYPIYNDFDAVNEPNEVERRYATRQMIQRLHQSTFREMVLNAYRDHCAICALKHRELLDAAHIIEDSSLGRAAVTNGISLCKIHHAAFDNNIIGITPDYLIHVREDILNEIDGPMLKFGIQQMHGNKLILPKSVTSRPNRDWLHIRYTNFKNAV</sequence>
<dbReference type="Proteomes" id="UP001193389">
    <property type="component" value="Chromosome"/>
</dbReference>
<feature type="domain" description="HNH nuclease" evidence="1">
    <location>
        <begin position="193"/>
        <end position="241"/>
    </location>
</feature>
<dbReference type="EMBL" id="AP018694">
    <property type="protein sequence ID" value="BBE19387.1"/>
    <property type="molecule type" value="Genomic_DNA"/>
</dbReference>
<gene>
    <name evidence="2" type="ORF">AQPE_3572</name>
</gene>
<name>A0A5K7SD52_9BACT</name>
<keyword evidence="3" id="KW-1185">Reference proteome</keyword>
<evidence type="ECO:0000313" key="3">
    <source>
        <dbReference type="Proteomes" id="UP001193389"/>
    </source>
</evidence>
<organism evidence="2 3">
    <name type="scientific">Aquipluma nitroreducens</name>
    <dbReference type="NCBI Taxonomy" id="2010828"/>
    <lineage>
        <taxon>Bacteria</taxon>
        <taxon>Pseudomonadati</taxon>
        <taxon>Bacteroidota</taxon>
        <taxon>Bacteroidia</taxon>
        <taxon>Marinilabiliales</taxon>
        <taxon>Prolixibacteraceae</taxon>
        <taxon>Aquipluma</taxon>
    </lineage>
</organism>
<dbReference type="RefSeq" id="WP_318347634.1">
    <property type="nucleotide sequence ID" value="NZ_AP018694.1"/>
</dbReference>
<evidence type="ECO:0000259" key="1">
    <source>
        <dbReference type="Pfam" id="PF13391"/>
    </source>
</evidence>
<dbReference type="AlphaFoldDB" id="A0A5K7SD52"/>